<dbReference type="PANTHER" id="PTHR38434:SF1">
    <property type="entry name" value="BLL2549 PROTEIN"/>
    <property type="match status" value="1"/>
</dbReference>
<feature type="transmembrane region" description="Helical" evidence="1">
    <location>
        <begin position="570"/>
        <end position="588"/>
    </location>
</feature>
<feature type="transmembrane region" description="Helical" evidence="1">
    <location>
        <begin position="427"/>
        <end position="451"/>
    </location>
</feature>
<keyword evidence="1" id="KW-1133">Transmembrane helix</keyword>
<keyword evidence="3" id="KW-1185">Reference proteome</keyword>
<sequence length="899" mass="95699">MDLLLLIVIVLAVVWQRKTSQRLARIEDELAALKAGIVAAPPAAPEAEEPLIAHASSSAQRDGQDLEQVPLPVDAAAREVTAAQEDAAPAAKQPPRETFESSFGARWTVWIGGIALALGGIFLIRYTIESGLLGPAARLALASIFGVALFAAGELVRRRALPKISERYSNAMIPGALVAAGAVTLLGTIYAAHANYGFIGPALAFGLLGLVSLATLGVSLLHGQALAGLGLIASLVTPALVATTAPDATVLFGFLAIVWLASALASRIRGWLRLPALADLGLACWAIVYLFNTEGADPLPPVFALLVMIAGTGFVWPGTAIGHLDDVGAGWRRRLLRRRPMGLGIAVSVATLLPAMAMLAVWDTQAVDAAFAAAALIAALAALGAGRRYAVWPTLLSAVGAVAVVTLIAMTRLNYAPAEAGLSGPLYAFTAEILISLLLGSIYILLGLVFLKHHGRNEENLGAVWAVLMSAVPVTLAIISFLNFGLLTFDWRHGTYGIALGAVLLAAALWQFRKASTEEKDRPANLLVLGSFVALAFALHPLTSGLTTTILLAFLGFAYAVAARWRRWPALPWAMNFALLLIFLRIAWDPTLVGPAELGTVPFWNALLPGYGIPALIAVVAAYDLRRWPGLRARNLLQALASLMPLLAVAILARHAMNGGVLDDRLPSLGEQSIYTLLTIGFSATLMTLDRRAPSRVFRYGSMIAGVIATFNVLSMHIFVLNPYFSGEGTGSWPIVNLLLIGYLLPALAYGGLAIYARDKRPNPYVMMLALGGAVLGFLWATLSVRRFWQGENIADWKGFLANETYTYSVVWLLIGVALLALGSRLHARSLRLASAILVMVTVLKVFLIDMSNLEGILRALSFIGLGAVLIGIGLFYQKILARPSPQTVQALPEQRTKP</sequence>
<feature type="transmembrane region" description="Helical" evidence="1">
    <location>
        <begin position="805"/>
        <end position="824"/>
    </location>
</feature>
<feature type="transmembrane region" description="Helical" evidence="1">
    <location>
        <begin position="701"/>
        <end position="721"/>
    </location>
</feature>
<keyword evidence="1" id="KW-0472">Membrane</keyword>
<feature type="transmembrane region" description="Helical" evidence="1">
    <location>
        <begin position="603"/>
        <end position="623"/>
    </location>
</feature>
<feature type="transmembrane region" description="Helical" evidence="1">
    <location>
        <begin position="463"/>
        <end position="487"/>
    </location>
</feature>
<evidence type="ECO:0000256" key="1">
    <source>
        <dbReference type="SAM" id="Phobius"/>
    </source>
</evidence>
<feature type="transmembrane region" description="Helical" evidence="1">
    <location>
        <begin position="524"/>
        <end position="540"/>
    </location>
</feature>
<feature type="transmembrane region" description="Helical" evidence="1">
    <location>
        <begin position="635"/>
        <end position="653"/>
    </location>
</feature>
<feature type="transmembrane region" description="Helical" evidence="1">
    <location>
        <begin position="733"/>
        <end position="753"/>
    </location>
</feature>
<feature type="transmembrane region" description="Helical" evidence="1">
    <location>
        <begin position="493"/>
        <end position="512"/>
    </location>
</feature>
<name>A0ABV2H669_9HYPH</name>
<dbReference type="RefSeq" id="WP_247243849.1">
    <property type="nucleotide sequence ID" value="NZ_JALJRA010000007.1"/>
</dbReference>
<reference evidence="2 3" key="1">
    <citation type="submission" date="2024-06" db="EMBL/GenBank/DDBJ databases">
        <title>Genomic Encyclopedia of Type Strains, Phase IV (KMG-IV): sequencing the most valuable type-strain genomes for metagenomic binning, comparative biology and taxonomic classification.</title>
        <authorList>
            <person name="Goeker M."/>
        </authorList>
    </citation>
    <scope>NUCLEOTIDE SEQUENCE [LARGE SCALE GENOMIC DNA]</scope>
    <source>
        <strain evidence="2 3">DSM 105042</strain>
    </source>
</reference>
<organism evidence="2 3">
    <name type="scientific">Pseudorhizobium tarimense</name>
    <dbReference type="NCBI Taxonomy" id="1079109"/>
    <lineage>
        <taxon>Bacteria</taxon>
        <taxon>Pseudomonadati</taxon>
        <taxon>Pseudomonadota</taxon>
        <taxon>Alphaproteobacteria</taxon>
        <taxon>Hyphomicrobiales</taxon>
        <taxon>Rhizobiaceae</taxon>
        <taxon>Rhizobium/Agrobacterium group</taxon>
        <taxon>Pseudorhizobium</taxon>
    </lineage>
</organism>
<accession>A0ABV2H669</accession>
<dbReference type="EMBL" id="JBEPLJ010000007">
    <property type="protein sequence ID" value="MET3586045.1"/>
    <property type="molecule type" value="Genomic_DNA"/>
</dbReference>
<feature type="transmembrane region" description="Helical" evidence="1">
    <location>
        <begin position="272"/>
        <end position="291"/>
    </location>
</feature>
<dbReference type="PANTHER" id="PTHR38434">
    <property type="entry name" value="BLL2549 PROTEIN"/>
    <property type="match status" value="1"/>
</dbReference>
<dbReference type="InterPro" id="IPR014600">
    <property type="entry name" value="UCP035905_mem"/>
</dbReference>
<feature type="transmembrane region" description="Helical" evidence="1">
    <location>
        <begin position="341"/>
        <end position="360"/>
    </location>
</feature>
<feature type="transmembrane region" description="Helical" evidence="1">
    <location>
        <begin position="546"/>
        <end position="563"/>
    </location>
</feature>
<comment type="caution">
    <text evidence="2">The sequence shown here is derived from an EMBL/GenBank/DDBJ whole genome shotgun (WGS) entry which is preliminary data.</text>
</comment>
<feature type="transmembrane region" description="Helical" evidence="1">
    <location>
        <begin position="168"/>
        <end position="192"/>
    </location>
</feature>
<feature type="transmembrane region" description="Helical" evidence="1">
    <location>
        <begin position="103"/>
        <end position="124"/>
    </location>
</feature>
<gene>
    <name evidence="2" type="ORF">ABID21_002160</name>
</gene>
<feature type="transmembrane region" description="Helical" evidence="1">
    <location>
        <begin position="303"/>
        <end position="321"/>
    </location>
</feature>
<dbReference type="PIRSF" id="PIRSF035905">
    <property type="entry name" value="UCP035905_mp"/>
    <property type="match status" value="1"/>
</dbReference>
<protein>
    <submittedName>
        <fullName evidence="2">Membrane protein</fullName>
    </submittedName>
</protein>
<feature type="transmembrane region" description="Helical" evidence="1">
    <location>
        <begin position="225"/>
        <end position="242"/>
    </location>
</feature>
<feature type="transmembrane region" description="Helical" evidence="1">
    <location>
        <begin position="765"/>
        <end position="785"/>
    </location>
</feature>
<feature type="transmembrane region" description="Helical" evidence="1">
    <location>
        <begin position="198"/>
        <end position="218"/>
    </location>
</feature>
<feature type="transmembrane region" description="Helical" evidence="1">
    <location>
        <begin position="857"/>
        <end position="877"/>
    </location>
</feature>
<evidence type="ECO:0000313" key="3">
    <source>
        <dbReference type="Proteomes" id="UP001549031"/>
    </source>
</evidence>
<feature type="transmembrane region" description="Helical" evidence="1">
    <location>
        <begin position="395"/>
        <end position="415"/>
    </location>
</feature>
<dbReference type="InterPro" id="IPR019286">
    <property type="entry name" value="DUF2339_TM"/>
</dbReference>
<evidence type="ECO:0000313" key="2">
    <source>
        <dbReference type="EMBL" id="MET3586045.1"/>
    </source>
</evidence>
<dbReference type="Pfam" id="PF10101">
    <property type="entry name" value="DUF2339"/>
    <property type="match status" value="1"/>
</dbReference>
<feature type="transmembrane region" description="Helical" evidence="1">
    <location>
        <begin position="136"/>
        <end position="156"/>
    </location>
</feature>
<proteinExistence type="predicted"/>
<keyword evidence="1" id="KW-0812">Transmembrane</keyword>
<feature type="transmembrane region" description="Helical" evidence="1">
    <location>
        <begin position="366"/>
        <end position="383"/>
    </location>
</feature>
<feature type="transmembrane region" description="Helical" evidence="1">
    <location>
        <begin position="673"/>
        <end position="689"/>
    </location>
</feature>
<feature type="transmembrane region" description="Helical" evidence="1">
    <location>
        <begin position="248"/>
        <end position="265"/>
    </location>
</feature>
<feature type="transmembrane region" description="Helical" evidence="1">
    <location>
        <begin position="831"/>
        <end position="851"/>
    </location>
</feature>
<dbReference type="Proteomes" id="UP001549031">
    <property type="component" value="Unassembled WGS sequence"/>
</dbReference>